<organism evidence="9 10">
    <name type="scientific">Tetragonisca angustula</name>
    <dbReference type="NCBI Taxonomy" id="166442"/>
    <lineage>
        <taxon>Eukaryota</taxon>
        <taxon>Metazoa</taxon>
        <taxon>Ecdysozoa</taxon>
        <taxon>Arthropoda</taxon>
        <taxon>Hexapoda</taxon>
        <taxon>Insecta</taxon>
        <taxon>Pterygota</taxon>
        <taxon>Neoptera</taxon>
        <taxon>Endopterygota</taxon>
        <taxon>Hymenoptera</taxon>
        <taxon>Apocrita</taxon>
        <taxon>Aculeata</taxon>
        <taxon>Apoidea</taxon>
        <taxon>Anthophila</taxon>
        <taxon>Apidae</taxon>
        <taxon>Tetragonisca</taxon>
    </lineage>
</organism>
<keyword evidence="7 8" id="KW-0807">Transducer</keyword>
<sequence>MIIGLYQSKNVSLLIKQIDKVDENLRSMGVEIDYHNFFRHVIIVGSFWILNVTIIYGIFLQWTVQNTPNIHAILTTVYYIYVANAHSVILYEYNATIFWLGSRFKMINQLLKMLPSEDNESNAAESNEEIIFKPSSNFRNRLEIDCSVSACSSEVSQTSSMKDTSNLKKESPTDGNLRLLQQIRFLHLQVCNVSKMINQIFNAQILIYTFAQLLYSCVCIYYVYMETRRKNNFINALALEIVYLLDSIVGVLKIAVMSIDCEYAMKQADKIISLIHACPLYRESTELKNETLQFLWQISYTQLEDTKSVHYVLNYSFVRNCFYFVLTYLVIMVQLSQNLF</sequence>
<dbReference type="GO" id="GO:0007635">
    <property type="term" value="P:chemosensory behavior"/>
    <property type="evidence" value="ECO:0007669"/>
    <property type="project" value="TreeGrafter"/>
</dbReference>
<dbReference type="GO" id="GO:0008049">
    <property type="term" value="P:male courtship behavior"/>
    <property type="evidence" value="ECO:0007669"/>
    <property type="project" value="TreeGrafter"/>
</dbReference>
<name>A0AAW1AGW8_9HYME</name>
<dbReference type="GO" id="GO:0005886">
    <property type="term" value="C:plasma membrane"/>
    <property type="evidence" value="ECO:0007669"/>
    <property type="project" value="UniProtKB-SubCell"/>
</dbReference>
<comment type="caution">
    <text evidence="8">Lacks conserved residue(s) required for the propagation of feature annotation.</text>
</comment>
<comment type="similarity">
    <text evidence="8">Belongs to the insect chemoreceptor superfamily. Gustatory receptor (GR) family.</text>
</comment>
<reference evidence="9 10" key="1">
    <citation type="submission" date="2024-05" db="EMBL/GenBank/DDBJ databases">
        <title>The nuclear and mitochondrial genome assemblies of Tetragonisca angustula (Apidae: Meliponini), a tiny yet remarkable pollinator in the Neotropics.</title>
        <authorList>
            <person name="Ferrari R."/>
            <person name="Ricardo P.C."/>
            <person name="Dias F.C."/>
            <person name="Araujo N.S."/>
            <person name="Soares D.O."/>
            <person name="Zhou Q.-S."/>
            <person name="Zhu C.-D."/>
            <person name="Coutinho L."/>
            <person name="Airas M.C."/>
            <person name="Batista T.M."/>
        </authorList>
    </citation>
    <scope>NUCLEOTIDE SEQUENCE [LARGE SCALE GENOMIC DNA]</scope>
    <source>
        <strain evidence="9">ASF017062</strain>
        <tissue evidence="9">Abdomen</tissue>
    </source>
</reference>
<dbReference type="Pfam" id="PF08395">
    <property type="entry name" value="7tm_7"/>
    <property type="match status" value="1"/>
</dbReference>
<evidence type="ECO:0000256" key="7">
    <source>
        <dbReference type="ARBA" id="ARBA00023224"/>
    </source>
</evidence>
<dbReference type="GO" id="GO:0043025">
    <property type="term" value="C:neuronal cell body"/>
    <property type="evidence" value="ECO:0007669"/>
    <property type="project" value="TreeGrafter"/>
</dbReference>
<keyword evidence="6 8" id="KW-0675">Receptor</keyword>
<comment type="subcellular location">
    <subcellularLocation>
        <location evidence="1 8">Cell membrane</location>
        <topology evidence="1 8">Multi-pass membrane protein</topology>
    </subcellularLocation>
</comment>
<protein>
    <recommendedName>
        <fullName evidence="8">Gustatory receptor</fullName>
    </recommendedName>
</protein>
<evidence type="ECO:0000313" key="10">
    <source>
        <dbReference type="Proteomes" id="UP001432146"/>
    </source>
</evidence>
<feature type="transmembrane region" description="Helical" evidence="8">
    <location>
        <begin position="37"/>
        <end position="59"/>
    </location>
</feature>
<dbReference type="GO" id="GO:0007165">
    <property type="term" value="P:signal transduction"/>
    <property type="evidence" value="ECO:0007669"/>
    <property type="project" value="UniProtKB-KW"/>
</dbReference>
<proteinExistence type="inferred from homology"/>
<dbReference type="AlphaFoldDB" id="A0AAW1AGW8"/>
<accession>A0AAW1AGW8</accession>
<feature type="transmembrane region" description="Helical" evidence="8">
    <location>
        <begin position="79"/>
        <end position="100"/>
    </location>
</feature>
<comment type="caution">
    <text evidence="9">The sequence shown here is derived from an EMBL/GenBank/DDBJ whole genome shotgun (WGS) entry which is preliminary data.</text>
</comment>
<feature type="transmembrane region" description="Helical" evidence="8">
    <location>
        <begin position="317"/>
        <end position="335"/>
    </location>
</feature>
<keyword evidence="10" id="KW-1185">Reference proteome</keyword>
<dbReference type="GO" id="GO:0030424">
    <property type="term" value="C:axon"/>
    <property type="evidence" value="ECO:0007669"/>
    <property type="project" value="TreeGrafter"/>
</dbReference>
<keyword evidence="2 8" id="KW-1003">Cell membrane</keyword>
<evidence type="ECO:0000256" key="8">
    <source>
        <dbReference type="RuleBase" id="RU363108"/>
    </source>
</evidence>
<gene>
    <name evidence="9" type="ORF">QLX08_001141</name>
</gene>
<evidence type="ECO:0000256" key="3">
    <source>
        <dbReference type="ARBA" id="ARBA00022692"/>
    </source>
</evidence>
<dbReference type="PANTHER" id="PTHR21143">
    <property type="entry name" value="INVERTEBRATE GUSTATORY RECEPTOR"/>
    <property type="match status" value="1"/>
</dbReference>
<feature type="transmembrane region" description="Helical" evidence="8">
    <location>
        <begin position="205"/>
        <end position="224"/>
    </location>
</feature>
<comment type="function">
    <text evidence="8">Gustatory receptor which mediates acceptance or avoidance behavior, depending on its substrates.</text>
</comment>
<dbReference type="EMBL" id="JAWNGG020000014">
    <property type="protein sequence ID" value="KAK9309197.1"/>
    <property type="molecule type" value="Genomic_DNA"/>
</dbReference>
<dbReference type="InterPro" id="IPR013604">
    <property type="entry name" value="7TM_chemorcpt"/>
</dbReference>
<keyword evidence="5 8" id="KW-0472">Membrane</keyword>
<dbReference type="Proteomes" id="UP001432146">
    <property type="component" value="Unassembled WGS sequence"/>
</dbReference>
<evidence type="ECO:0000256" key="1">
    <source>
        <dbReference type="ARBA" id="ARBA00004651"/>
    </source>
</evidence>
<evidence type="ECO:0000256" key="5">
    <source>
        <dbReference type="ARBA" id="ARBA00023136"/>
    </source>
</evidence>
<evidence type="ECO:0000256" key="4">
    <source>
        <dbReference type="ARBA" id="ARBA00022989"/>
    </source>
</evidence>
<keyword evidence="3 8" id="KW-0812">Transmembrane</keyword>
<evidence type="ECO:0000256" key="2">
    <source>
        <dbReference type="ARBA" id="ARBA00022475"/>
    </source>
</evidence>
<feature type="transmembrane region" description="Helical" evidence="8">
    <location>
        <begin position="236"/>
        <end position="256"/>
    </location>
</feature>
<evidence type="ECO:0000313" key="9">
    <source>
        <dbReference type="EMBL" id="KAK9309197.1"/>
    </source>
</evidence>
<keyword evidence="4 8" id="KW-1133">Transmembrane helix</keyword>
<dbReference type="GO" id="GO:0030425">
    <property type="term" value="C:dendrite"/>
    <property type="evidence" value="ECO:0007669"/>
    <property type="project" value="TreeGrafter"/>
</dbReference>
<evidence type="ECO:0000256" key="6">
    <source>
        <dbReference type="ARBA" id="ARBA00023170"/>
    </source>
</evidence>
<dbReference type="PANTHER" id="PTHR21143:SF133">
    <property type="entry name" value="GUSTATORY AND PHEROMONE RECEPTOR 32A-RELATED"/>
    <property type="match status" value="1"/>
</dbReference>
<dbReference type="GO" id="GO:0050909">
    <property type="term" value="P:sensory perception of taste"/>
    <property type="evidence" value="ECO:0007669"/>
    <property type="project" value="InterPro"/>
</dbReference>